<feature type="compositionally biased region" description="Acidic residues" evidence="1">
    <location>
        <begin position="378"/>
        <end position="391"/>
    </location>
</feature>
<evidence type="ECO:0000313" key="2">
    <source>
        <dbReference type="EMBL" id="KAF2273572.1"/>
    </source>
</evidence>
<evidence type="ECO:0000256" key="1">
    <source>
        <dbReference type="SAM" id="MobiDB-lite"/>
    </source>
</evidence>
<dbReference type="GeneID" id="54546457"/>
<dbReference type="OrthoDB" id="3801574at2759"/>
<dbReference type="Proteomes" id="UP000800097">
    <property type="component" value="Unassembled WGS sequence"/>
</dbReference>
<proteinExistence type="predicted"/>
<feature type="region of interest" description="Disordered" evidence="1">
    <location>
        <begin position="168"/>
        <end position="247"/>
    </location>
</feature>
<evidence type="ECO:0008006" key="4">
    <source>
        <dbReference type="Google" id="ProtNLM"/>
    </source>
</evidence>
<feature type="region of interest" description="Disordered" evidence="1">
    <location>
        <begin position="325"/>
        <end position="350"/>
    </location>
</feature>
<evidence type="ECO:0000313" key="3">
    <source>
        <dbReference type="Proteomes" id="UP000800097"/>
    </source>
</evidence>
<keyword evidence="3" id="KW-1185">Reference proteome</keyword>
<sequence length="456" mass="50176">MAHSDNYVNGRLRLSAFLRIVQNIPQRRPLRIRRRVPNENSTLTSIAAPALSTEAEQSNEIDKGTGVAESHMVQPATLSDHQAEASPFGILPSAAPPERGSPRPHFDVPVIEQVSTVEVETSAVSRTPRGDLIVYRAQKGNADARLIPSTRRRRLPVNELALVRTTTDDSLFDRSEEMPETPSITDTDPIEDSQTPQSHSAVNPASRADRKHRPLISLSTPSLANKSRWKIDKAKKQTNTPGARLMPSHGSLWGLSADGFIASELDLPTRVQTKRRAPSPDKARASRKAVLIPAPVGTLELRSGALPSPSQLPEQLPPRTELARIDDISSDDDYTIPRPSLEGTWLSSQPRRLRRRTEDIVTAQLSAVTAPTRPSTDSDQEEEADDMDDEAVSTATEILEAGSHESELPDCDEEFGIHPPDEHDDSGFCEDDALFQALRSQTVVSDFWEHYGGDMD</sequence>
<organism evidence="2 3">
    <name type="scientific">Westerdykella ornata</name>
    <dbReference type="NCBI Taxonomy" id="318751"/>
    <lineage>
        <taxon>Eukaryota</taxon>
        <taxon>Fungi</taxon>
        <taxon>Dikarya</taxon>
        <taxon>Ascomycota</taxon>
        <taxon>Pezizomycotina</taxon>
        <taxon>Dothideomycetes</taxon>
        <taxon>Pleosporomycetidae</taxon>
        <taxon>Pleosporales</taxon>
        <taxon>Sporormiaceae</taxon>
        <taxon>Westerdykella</taxon>
    </lineage>
</organism>
<dbReference type="EMBL" id="ML986509">
    <property type="protein sequence ID" value="KAF2273572.1"/>
    <property type="molecule type" value="Genomic_DNA"/>
</dbReference>
<dbReference type="RefSeq" id="XP_033651111.1">
    <property type="nucleotide sequence ID" value="XM_033793282.1"/>
</dbReference>
<dbReference type="AlphaFoldDB" id="A0A6A6JAY4"/>
<protein>
    <recommendedName>
        <fullName evidence="4">Transcription factor Iwr1 domain-containing protein</fullName>
    </recommendedName>
</protein>
<feature type="compositionally biased region" description="Polar residues" evidence="1">
    <location>
        <begin position="182"/>
        <end position="203"/>
    </location>
</feature>
<gene>
    <name evidence="2" type="ORF">EI97DRAFT_154395</name>
</gene>
<feature type="region of interest" description="Disordered" evidence="1">
    <location>
        <begin position="367"/>
        <end position="427"/>
    </location>
</feature>
<name>A0A6A6JAY4_WESOR</name>
<reference evidence="2" key="1">
    <citation type="journal article" date="2020" name="Stud. Mycol.">
        <title>101 Dothideomycetes genomes: a test case for predicting lifestyles and emergence of pathogens.</title>
        <authorList>
            <person name="Haridas S."/>
            <person name="Albert R."/>
            <person name="Binder M."/>
            <person name="Bloem J."/>
            <person name="Labutti K."/>
            <person name="Salamov A."/>
            <person name="Andreopoulos B."/>
            <person name="Baker S."/>
            <person name="Barry K."/>
            <person name="Bills G."/>
            <person name="Bluhm B."/>
            <person name="Cannon C."/>
            <person name="Castanera R."/>
            <person name="Culley D."/>
            <person name="Daum C."/>
            <person name="Ezra D."/>
            <person name="Gonzalez J."/>
            <person name="Henrissat B."/>
            <person name="Kuo A."/>
            <person name="Liang C."/>
            <person name="Lipzen A."/>
            <person name="Lutzoni F."/>
            <person name="Magnuson J."/>
            <person name="Mondo S."/>
            <person name="Nolan M."/>
            <person name="Ohm R."/>
            <person name="Pangilinan J."/>
            <person name="Park H.-J."/>
            <person name="Ramirez L."/>
            <person name="Alfaro M."/>
            <person name="Sun H."/>
            <person name="Tritt A."/>
            <person name="Yoshinaga Y."/>
            <person name="Zwiers L.-H."/>
            <person name="Turgeon B."/>
            <person name="Goodwin S."/>
            <person name="Spatafora J."/>
            <person name="Crous P."/>
            <person name="Grigoriev I."/>
        </authorList>
    </citation>
    <scope>NUCLEOTIDE SEQUENCE</scope>
    <source>
        <strain evidence="2">CBS 379.55</strain>
    </source>
</reference>
<accession>A0A6A6JAY4</accession>